<dbReference type="Pfam" id="PF04392">
    <property type="entry name" value="ABC_sub_bind"/>
    <property type="match status" value="1"/>
</dbReference>
<keyword evidence="3" id="KW-1185">Reference proteome</keyword>
<gene>
    <name evidence="2" type="ORF">BCM14_0919</name>
</gene>
<dbReference type="PANTHER" id="PTHR35271">
    <property type="entry name" value="ABC TRANSPORTER, SUBSTRATE-BINDING LIPOPROTEIN-RELATED"/>
    <property type="match status" value="1"/>
</dbReference>
<dbReference type="RefSeq" id="WP_259673416.1">
    <property type="nucleotide sequence ID" value="NZ_PVTV01000011.1"/>
</dbReference>
<evidence type="ECO:0000313" key="3">
    <source>
        <dbReference type="Proteomes" id="UP000238308"/>
    </source>
</evidence>
<evidence type="ECO:0000313" key="2">
    <source>
        <dbReference type="EMBL" id="PRY99473.1"/>
    </source>
</evidence>
<dbReference type="Proteomes" id="UP000238308">
    <property type="component" value="Unassembled WGS sequence"/>
</dbReference>
<keyword evidence="1" id="KW-0732">Signal</keyword>
<reference evidence="2 3" key="1">
    <citation type="submission" date="2018-03" db="EMBL/GenBank/DDBJ databases">
        <title>Genomic Encyclopedia of Type Strains, Phase III (KMG-III): the genomes of soil and plant-associated and newly described type strains.</title>
        <authorList>
            <person name="Whitman W."/>
        </authorList>
    </citation>
    <scope>NUCLEOTIDE SEQUENCE [LARGE SCALE GENOMIC DNA]</scope>
    <source>
        <strain evidence="2 3">MWH-P2sevCIIIb</strain>
    </source>
</reference>
<accession>A0A2T0XKK9</accession>
<protein>
    <submittedName>
        <fullName evidence="2">ABC-type uncharacterized transport system substrate-binding protein</fullName>
    </submittedName>
</protein>
<name>A0A2T0XKK9_9BURK</name>
<evidence type="ECO:0000256" key="1">
    <source>
        <dbReference type="SAM" id="SignalP"/>
    </source>
</evidence>
<sequence length="329" mass="35075">MSRRVFLQNLTVIAASASIQVGSALAANPDKIRKIGFLVPGEGYESAWDQLIFSLHSLGWSQGRNLQILTRKTYSRTEDTAGLFKELIAAGIELVVTTGASAAREALKVQTSIPIISAGMVDPLAAGLVTSLAQPNVNLTGVSILFDDIALKLLELVKVLDPTVTKIATLSNPTSTTASRVPAKLTTAAAEMGISNQVFQARDLPAISAVFDQMIANEQKCLLVLQSPYFVSVCKEIAQIAIEHKIMCVGQVETCVQGGFIASYGVNYTKIFAQSANYVDKILKGKAVNQLPIEQAGEMAIALNRSTFKALDLDIPPNLEAIAGKVIEG</sequence>
<feature type="signal peptide" evidence="1">
    <location>
        <begin position="1"/>
        <end position="26"/>
    </location>
</feature>
<dbReference type="AlphaFoldDB" id="A0A2T0XKK9"/>
<dbReference type="EMBL" id="PVTV01000011">
    <property type="protein sequence ID" value="PRY99473.1"/>
    <property type="molecule type" value="Genomic_DNA"/>
</dbReference>
<comment type="caution">
    <text evidence="2">The sequence shown here is derived from an EMBL/GenBank/DDBJ whole genome shotgun (WGS) entry which is preliminary data.</text>
</comment>
<dbReference type="PANTHER" id="PTHR35271:SF1">
    <property type="entry name" value="ABC TRANSPORTER, SUBSTRATE-BINDING LIPOPROTEIN"/>
    <property type="match status" value="1"/>
</dbReference>
<feature type="chain" id="PRO_5015511532" evidence="1">
    <location>
        <begin position="27"/>
        <end position="329"/>
    </location>
</feature>
<organism evidence="2 3">
    <name type="scientific">Jezberella montanilacus</name>
    <dbReference type="NCBI Taxonomy" id="323426"/>
    <lineage>
        <taxon>Bacteria</taxon>
        <taxon>Pseudomonadati</taxon>
        <taxon>Pseudomonadota</taxon>
        <taxon>Betaproteobacteria</taxon>
        <taxon>Burkholderiales</taxon>
        <taxon>Alcaligenaceae</taxon>
        <taxon>Jezberella</taxon>
    </lineage>
</organism>
<dbReference type="InterPro" id="IPR007487">
    <property type="entry name" value="ABC_transpt-TYRBP-like"/>
</dbReference>
<dbReference type="CDD" id="cd06325">
    <property type="entry name" value="PBP1_ABC_unchar_transporter"/>
    <property type="match status" value="1"/>
</dbReference>
<proteinExistence type="predicted"/>
<dbReference type="Gene3D" id="3.40.50.2300">
    <property type="match status" value="2"/>
</dbReference>